<evidence type="ECO:0000313" key="10">
    <source>
        <dbReference type="EMBL" id="CAD2076566.1"/>
    </source>
</evidence>
<dbReference type="FunFam" id="1.10.260.40:FF:000002">
    <property type="entry name" value="HTH-type transcriptional repressor PurR"/>
    <property type="match status" value="1"/>
</dbReference>
<dbReference type="GO" id="GO:0003700">
    <property type="term" value="F:DNA-binding transcription factor activity"/>
    <property type="evidence" value="ECO:0007669"/>
    <property type="project" value="TreeGrafter"/>
</dbReference>
<evidence type="ECO:0000256" key="6">
    <source>
        <dbReference type="ARBA" id="ARBA00023159"/>
    </source>
</evidence>
<organism evidence="10 11">
    <name type="scientific">Jeotgalicoccus meleagridis</name>
    <dbReference type="NCBI Taxonomy" id="2759181"/>
    <lineage>
        <taxon>Bacteria</taxon>
        <taxon>Bacillati</taxon>
        <taxon>Bacillota</taxon>
        <taxon>Bacilli</taxon>
        <taxon>Bacillales</taxon>
        <taxon>Staphylococcaceae</taxon>
        <taxon>Jeotgalicoccus</taxon>
    </lineage>
</organism>
<dbReference type="AlphaFoldDB" id="A0A6V7RFA2"/>
<keyword evidence="6 8" id="KW-0010">Activator</keyword>
<dbReference type="InterPro" id="IPR010982">
    <property type="entry name" value="Lambda_DNA-bd_dom_sf"/>
</dbReference>
<protein>
    <recommendedName>
        <fullName evidence="2 8">Catabolite control protein A</fullName>
    </recommendedName>
</protein>
<dbReference type="Proteomes" id="UP000589351">
    <property type="component" value="Unassembled WGS sequence"/>
</dbReference>
<comment type="function">
    <text evidence="1 8">Global transcriptional regulator of carbon catabolite repression (CCR) and carbon catabolite activation (CCA), which ensures optimal energy usage under diverse conditions.</text>
</comment>
<accession>A0A6V7RFA2</accession>
<evidence type="ECO:0000256" key="8">
    <source>
        <dbReference type="RuleBase" id="RU368079"/>
    </source>
</evidence>
<dbReference type="Gene3D" id="1.10.260.40">
    <property type="entry name" value="lambda repressor-like DNA-binding domains"/>
    <property type="match status" value="1"/>
</dbReference>
<gene>
    <name evidence="10" type="primary">ccpA_2</name>
    <name evidence="10" type="ORF">JEODO184_00995</name>
</gene>
<dbReference type="Pfam" id="PF13377">
    <property type="entry name" value="Peripla_BP_3"/>
    <property type="match status" value="1"/>
</dbReference>
<dbReference type="SUPFAM" id="SSF47413">
    <property type="entry name" value="lambda repressor-like DNA-binding domains"/>
    <property type="match status" value="1"/>
</dbReference>
<dbReference type="Gene3D" id="3.40.50.2300">
    <property type="match status" value="2"/>
</dbReference>
<evidence type="ECO:0000256" key="4">
    <source>
        <dbReference type="ARBA" id="ARBA00023015"/>
    </source>
</evidence>
<evidence type="ECO:0000256" key="2">
    <source>
        <dbReference type="ARBA" id="ARBA00019435"/>
    </source>
</evidence>
<dbReference type="InterPro" id="IPR046335">
    <property type="entry name" value="LacI/GalR-like_sensor"/>
</dbReference>
<sequence length="329" mass="36278">MTVTIYDVAREAKVSMATVSRVLNGNPNVKPETRKKVKDVIDRLNYRPNAVARGLASKKTTTVGVIIPDISDLYYSALARGLEDVAEMYNYQIIITNTDQDSQKEENAFLNLVSKQVDGIIFLGGKLSGKVREDIERANIPVVICGSGQDAIEVPSVNINYYEAAKEIASKFIADDTKHLGFVTGGYSRYQENLMLEGMKAAFSDAGLNGDDYIMLEEARDYDSGRDIFPKLIDNNRDAVIVVSDEAAIGILHGGHDHGVAMPQRLQIVSCSNTRLVTMVRPKISSISVPLYDIGAVGMRLLTKLMNEEKVDSSVVELPYSVEYRTTTR</sequence>
<dbReference type="InterPro" id="IPR006377">
    <property type="entry name" value="CcpA"/>
</dbReference>
<name>A0A6V7RFA2_9STAP</name>
<evidence type="ECO:0000256" key="3">
    <source>
        <dbReference type="ARBA" id="ARBA00022491"/>
    </source>
</evidence>
<dbReference type="Pfam" id="PF00356">
    <property type="entry name" value="LacI"/>
    <property type="match status" value="1"/>
</dbReference>
<dbReference type="SMART" id="SM00354">
    <property type="entry name" value="HTH_LACI"/>
    <property type="match status" value="1"/>
</dbReference>
<feature type="domain" description="HTH lacI-type" evidence="9">
    <location>
        <begin position="3"/>
        <end position="57"/>
    </location>
</feature>
<keyword evidence="3 8" id="KW-0678">Repressor</keyword>
<evidence type="ECO:0000256" key="7">
    <source>
        <dbReference type="ARBA" id="ARBA00023163"/>
    </source>
</evidence>
<dbReference type="PRINTS" id="PR00036">
    <property type="entry name" value="HTHLACI"/>
</dbReference>
<proteinExistence type="predicted"/>
<dbReference type="NCBIfam" id="TIGR01481">
    <property type="entry name" value="ccpA"/>
    <property type="match status" value="1"/>
</dbReference>
<evidence type="ECO:0000259" key="9">
    <source>
        <dbReference type="PROSITE" id="PS50932"/>
    </source>
</evidence>
<evidence type="ECO:0000313" key="11">
    <source>
        <dbReference type="Proteomes" id="UP000589351"/>
    </source>
</evidence>
<dbReference type="EMBL" id="CAJEWD010000007">
    <property type="protein sequence ID" value="CAD2076566.1"/>
    <property type="molecule type" value="Genomic_DNA"/>
</dbReference>
<dbReference type="PROSITE" id="PS00356">
    <property type="entry name" value="HTH_LACI_1"/>
    <property type="match status" value="1"/>
</dbReference>
<dbReference type="PANTHER" id="PTHR30146">
    <property type="entry name" value="LACI-RELATED TRANSCRIPTIONAL REPRESSOR"/>
    <property type="match status" value="1"/>
</dbReference>
<dbReference type="GO" id="GO:0000976">
    <property type="term" value="F:transcription cis-regulatory region binding"/>
    <property type="evidence" value="ECO:0007669"/>
    <property type="project" value="TreeGrafter"/>
</dbReference>
<dbReference type="InterPro" id="IPR000843">
    <property type="entry name" value="HTH_LacI"/>
</dbReference>
<reference evidence="10 11" key="1">
    <citation type="submission" date="2020-07" db="EMBL/GenBank/DDBJ databases">
        <authorList>
            <person name="Criscuolo A."/>
        </authorList>
    </citation>
    <scope>NUCLEOTIDE SEQUENCE [LARGE SCALE GENOMIC DNA]</scope>
    <source>
        <strain evidence="10">CIP111649</strain>
    </source>
</reference>
<evidence type="ECO:0000256" key="1">
    <source>
        <dbReference type="ARBA" id="ARBA00002629"/>
    </source>
</evidence>
<keyword evidence="7 8" id="KW-0804">Transcription</keyword>
<keyword evidence="4 8" id="KW-0805">Transcription regulation</keyword>
<comment type="caution">
    <text evidence="10">The sequence shown here is derived from an EMBL/GenBank/DDBJ whole genome shotgun (WGS) entry which is preliminary data.</text>
</comment>
<dbReference type="SUPFAM" id="SSF53822">
    <property type="entry name" value="Periplasmic binding protein-like I"/>
    <property type="match status" value="1"/>
</dbReference>
<dbReference type="CDD" id="cd01392">
    <property type="entry name" value="HTH_LacI"/>
    <property type="match status" value="1"/>
</dbReference>
<dbReference type="InterPro" id="IPR028082">
    <property type="entry name" value="Peripla_BP_I"/>
</dbReference>
<dbReference type="PROSITE" id="PS50932">
    <property type="entry name" value="HTH_LACI_2"/>
    <property type="match status" value="1"/>
</dbReference>
<keyword evidence="11" id="KW-1185">Reference proteome</keyword>
<dbReference type="PANTHER" id="PTHR30146:SF150">
    <property type="entry name" value="ARABINOSE METABOLISM TRANSCRIPTIONAL REPRESSOR"/>
    <property type="match status" value="1"/>
</dbReference>
<dbReference type="RefSeq" id="WP_185125528.1">
    <property type="nucleotide sequence ID" value="NZ_CAJEWD010000007.1"/>
</dbReference>
<evidence type="ECO:0000256" key="5">
    <source>
        <dbReference type="ARBA" id="ARBA00023125"/>
    </source>
</evidence>
<keyword evidence="5 8" id="KW-0238">DNA-binding</keyword>